<organism evidence="1 2">
    <name type="scientific">Phlebia brevispora</name>
    <dbReference type="NCBI Taxonomy" id="194682"/>
    <lineage>
        <taxon>Eukaryota</taxon>
        <taxon>Fungi</taxon>
        <taxon>Dikarya</taxon>
        <taxon>Basidiomycota</taxon>
        <taxon>Agaricomycotina</taxon>
        <taxon>Agaricomycetes</taxon>
        <taxon>Polyporales</taxon>
        <taxon>Meruliaceae</taxon>
        <taxon>Phlebia</taxon>
    </lineage>
</organism>
<sequence>MSDSTVPESVAIIDSQEEFLYNHVVNIALTLACYEYVFRFKHEYEYLQHRKWTAVTWLLCHITLQYINVSLQVFFHVIPTLPFTVAGVFSALRVFALLDHNYVLPGLNFLLQVIPTAVNCYLASKATYSFIDDPIIGRYCDVTLSLPESPTLWYGPELALKRGLTISFLLYCPQDVYRRPLISDYGGFDGDSYNMDEDVSTGQTGCFIRHIRPQYNPSSRRQFLFHVALFLCNTIQLLVDIVPVLQQVNTIVIIFQIIPSILISRFLVNLRQRDGTSGTNQTSIKICKMESAPNFRKPTRTVDSVLGPIGEPLDHETEDPREVVDEKSKTYLAVEDPLNSANATFSATGTSRSGISHTQVMEISRDMVV</sequence>
<dbReference type="EMBL" id="JANHOG010000793">
    <property type="protein sequence ID" value="KAJ3551500.1"/>
    <property type="molecule type" value="Genomic_DNA"/>
</dbReference>
<reference evidence="1" key="1">
    <citation type="submission" date="2022-07" db="EMBL/GenBank/DDBJ databases">
        <title>Genome Sequence of Phlebia brevispora.</title>
        <authorList>
            <person name="Buettner E."/>
        </authorList>
    </citation>
    <scope>NUCLEOTIDE SEQUENCE</scope>
    <source>
        <strain evidence="1">MPL23</strain>
    </source>
</reference>
<proteinExistence type="predicted"/>
<evidence type="ECO:0000313" key="1">
    <source>
        <dbReference type="EMBL" id="KAJ3551500.1"/>
    </source>
</evidence>
<evidence type="ECO:0000313" key="2">
    <source>
        <dbReference type="Proteomes" id="UP001148662"/>
    </source>
</evidence>
<keyword evidence="2" id="KW-1185">Reference proteome</keyword>
<accession>A0ACC1T2G4</accession>
<comment type="caution">
    <text evidence="1">The sequence shown here is derived from an EMBL/GenBank/DDBJ whole genome shotgun (WGS) entry which is preliminary data.</text>
</comment>
<protein>
    <submittedName>
        <fullName evidence="1">Uncharacterized protein</fullName>
    </submittedName>
</protein>
<dbReference type="Proteomes" id="UP001148662">
    <property type="component" value="Unassembled WGS sequence"/>
</dbReference>
<gene>
    <name evidence="1" type="ORF">NM688_g4671</name>
</gene>
<name>A0ACC1T2G4_9APHY</name>